<accession>A0A1I1I6N8</accession>
<dbReference type="Proteomes" id="UP000198862">
    <property type="component" value="Unassembled WGS sequence"/>
</dbReference>
<organism evidence="1 2">
    <name type="scientific">Pseudoalteromonas denitrificans DSM 6059</name>
    <dbReference type="NCBI Taxonomy" id="1123010"/>
    <lineage>
        <taxon>Bacteria</taxon>
        <taxon>Pseudomonadati</taxon>
        <taxon>Pseudomonadota</taxon>
        <taxon>Gammaproteobacteria</taxon>
        <taxon>Alteromonadales</taxon>
        <taxon>Pseudoalteromonadaceae</taxon>
        <taxon>Pseudoalteromonas</taxon>
    </lineage>
</organism>
<name>A0A1I1I6N8_9GAMM</name>
<dbReference type="AlphaFoldDB" id="A0A1I1I6N8"/>
<keyword evidence="2" id="KW-1185">Reference proteome</keyword>
<protein>
    <submittedName>
        <fullName evidence="1">Uncharacterized protein</fullName>
    </submittedName>
</protein>
<evidence type="ECO:0000313" key="2">
    <source>
        <dbReference type="Proteomes" id="UP000198862"/>
    </source>
</evidence>
<gene>
    <name evidence="1" type="ORF">SAMN02745724_01401</name>
</gene>
<dbReference type="STRING" id="1123010.SAMN02745724_01401"/>
<reference evidence="1 2" key="1">
    <citation type="submission" date="2016-10" db="EMBL/GenBank/DDBJ databases">
        <authorList>
            <person name="de Groot N.N."/>
        </authorList>
    </citation>
    <scope>NUCLEOTIDE SEQUENCE [LARGE SCALE GENOMIC DNA]</scope>
    <source>
        <strain evidence="1 2">DSM 6059</strain>
    </source>
</reference>
<proteinExistence type="predicted"/>
<sequence>MSDIHIFSVSDARKFGLIESILLRYFKQQLKHNKLNGTHIKNDFVWTKISDSALTEIFNYLEPTDISNTLKSMQKRGLIDIVRNNEFVACYTTSEFNIYGAKPQVPQFQDEEITKNIAVTDVKETSSSISISVDKLIFDQQVLLIAKSVGFSANIEDIELQWEMFIAHNSDKNVLELKPIIRWHAAWRKWIASAKIYSRNSQYGKASIKNSNGLTNTTSEDLVSEGEIIKRKVSDLSNDR</sequence>
<dbReference type="EMBL" id="FOLO01000007">
    <property type="protein sequence ID" value="SFC31796.1"/>
    <property type="molecule type" value="Genomic_DNA"/>
</dbReference>
<dbReference type="RefSeq" id="WP_091982225.1">
    <property type="nucleotide sequence ID" value="NZ_FOLO01000007.1"/>
</dbReference>
<evidence type="ECO:0000313" key="1">
    <source>
        <dbReference type="EMBL" id="SFC31796.1"/>
    </source>
</evidence>